<dbReference type="SUPFAM" id="SSF51905">
    <property type="entry name" value="FAD/NAD(P)-binding domain"/>
    <property type="match status" value="1"/>
</dbReference>
<dbReference type="PRINTS" id="PR00411">
    <property type="entry name" value="PNDRDTASEI"/>
</dbReference>
<feature type="domain" description="FAD dependent oxidoreductase" evidence="2">
    <location>
        <begin position="29"/>
        <end position="386"/>
    </location>
</feature>
<dbReference type="InterPro" id="IPR036188">
    <property type="entry name" value="FAD/NAD-bd_sf"/>
</dbReference>
<evidence type="ECO:0000313" key="3">
    <source>
        <dbReference type="EMBL" id="SVA13379.1"/>
    </source>
</evidence>
<sequence>MDRRNFSKLLALLAISPNQGLGNISKKDKIIIIGAGIVGSSIAYHLTKMGAEVTVIERDRPAAHASGRNFGWLHASYPTKPHSFHHLLRLGLLAYHKLETEIGIDIHWGGSFEWPASKENQKILAKEIEVQQGYGIPIRMISGKQAHKLEPNMKFDEEAIIAFSKLDGAVDANKVVNKFLRKTIDFGGQVLYPVTYENVKVIAGEIVAVKTSIGEIEADQVVFACGVDTDELLKIDVLNMSKSEIILRTQPMKKIIDRVIVHPSFHIHQQQDGVVIIGATNPMADTSVGDLPGVPISHSDRLALMPEVFPDTALEKQHTEMILAIAQQFIPQLEAVKLKDVVIGWIPSTHNGGPVVGHFKNTPGTYLATMPSGVTFAPIIGELVAKELLDGTRTNLLADFRPDRFI</sequence>
<keyword evidence="1" id="KW-0560">Oxidoreductase</keyword>
<dbReference type="PANTHER" id="PTHR13847:SF289">
    <property type="entry name" value="GLYCINE OXIDASE"/>
    <property type="match status" value="1"/>
</dbReference>
<dbReference type="GO" id="GO:0016491">
    <property type="term" value="F:oxidoreductase activity"/>
    <property type="evidence" value="ECO:0007669"/>
    <property type="project" value="UniProtKB-KW"/>
</dbReference>
<dbReference type="Gene3D" id="3.50.50.60">
    <property type="entry name" value="FAD/NAD(P)-binding domain"/>
    <property type="match status" value="1"/>
</dbReference>
<dbReference type="Pfam" id="PF01266">
    <property type="entry name" value="DAO"/>
    <property type="match status" value="1"/>
</dbReference>
<dbReference type="PANTHER" id="PTHR13847">
    <property type="entry name" value="SARCOSINE DEHYDROGENASE-RELATED"/>
    <property type="match status" value="1"/>
</dbReference>
<dbReference type="EMBL" id="UINC01004311">
    <property type="protein sequence ID" value="SVA13379.1"/>
    <property type="molecule type" value="Genomic_DNA"/>
</dbReference>
<gene>
    <name evidence="3" type="ORF">METZ01_LOCUS66233</name>
</gene>
<accession>A0A381TCC3</accession>
<dbReference type="AlphaFoldDB" id="A0A381TCC3"/>
<name>A0A381TCC3_9ZZZZ</name>
<reference evidence="3" key="1">
    <citation type="submission" date="2018-05" db="EMBL/GenBank/DDBJ databases">
        <authorList>
            <person name="Lanie J.A."/>
            <person name="Ng W.-L."/>
            <person name="Kazmierczak K.M."/>
            <person name="Andrzejewski T.M."/>
            <person name="Davidsen T.M."/>
            <person name="Wayne K.J."/>
            <person name="Tettelin H."/>
            <person name="Glass J.I."/>
            <person name="Rusch D."/>
            <person name="Podicherti R."/>
            <person name="Tsui H.-C.T."/>
            <person name="Winkler M.E."/>
        </authorList>
    </citation>
    <scope>NUCLEOTIDE SEQUENCE</scope>
</reference>
<evidence type="ECO:0000256" key="1">
    <source>
        <dbReference type="ARBA" id="ARBA00023002"/>
    </source>
</evidence>
<proteinExistence type="predicted"/>
<evidence type="ECO:0000259" key="2">
    <source>
        <dbReference type="Pfam" id="PF01266"/>
    </source>
</evidence>
<dbReference type="GO" id="GO:0005737">
    <property type="term" value="C:cytoplasm"/>
    <property type="evidence" value="ECO:0007669"/>
    <property type="project" value="TreeGrafter"/>
</dbReference>
<organism evidence="3">
    <name type="scientific">marine metagenome</name>
    <dbReference type="NCBI Taxonomy" id="408172"/>
    <lineage>
        <taxon>unclassified sequences</taxon>
        <taxon>metagenomes</taxon>
        <taxon>ecological metagenomes</taxon>
    </lineage>
</organism>
<dbReference type="Gene3D" id="3.30.9.10">
    <property type="entry name" value="D-Amino Acid Oxidase, subunit A, domain 2"/>
    <property type="match status" value="1"/>
</dbReference>
<protein>
    <recommendedName>
        <fullName evidence="2">FAD dependent oxidoreductase domain-containing protein</fullName>
    </recommendedName>
</protein>
<dbReference type="InterPro" id="IPR006076">
    <property type="entry name" value="FAD-dep_OxRdtase"/>
</dbReference>